<proteinExistence type="predicted"/>
<dbReference type="InterPro" id="IPR050171">
    <property type="entry name" value="MFS_Transporters"/>
</dbReference>
<keyword evidence="5 7" id="KW-1133">Transmembrane helix</keyword>
<evidence type="ECO:0000256" key="5">
    <source>
        <dbReference type="ARBA" id="ARBA00022989"/>
    </source>
</evidence>
<dbReference type="PROSITE" id="PS50850">
    <property type="entry name" value="MFS"/>
    <property type="match status" value="1"/>
</dbReference>
<dbReference type="Pfam" id="PF07690">
    <property type="entry name" value="MFS_1"/>
    <property type="match status" value="2"/>
</dbReference>
<dbReference type="EMBL" id="JAGVRK010000001">
    <property type="protein sequence ID" value="MBS2968096.1"/>
    <property type="molecule type" value="Genomic_DNA"/>
</dbReference>
<feature type="domain" description="Major facilitator superfamily (MFS) profile" evidence="8">
    <location>
        <begin position="1"/>
        <end position="408"/>
    </location>
</feature>
<feature type="transmembrane region" description="Helical" evidence="7">
    <location>
        <begin position="40"/>
        <end position="61"/>
    </location>
</feature>
<keyword evidence="4 7" id="KW-0812">Transmembrane</keyword>
<dbReference type="Proteomes" id="UP000682403">
    <property type="component" value="Unassembled WGS sequence"/>
</dbReference>
<evidence type="ECO:0000259" key="8">
    <source>
        <dbReference type="PROSITE" id="PS50850"/>
    </source>
</evidence>
<dbReference type="SUPFAM" id="SSF103473">
    <property type="entry name" value="MFS general substrate transporter"/>
    <property type="match status" value="1"/>
</dbReference>
<accession>A0ABS5LBJ3</accession>
<evidence type="ECO:0000256" key="2">
    <source>
        <dbReference type="ARBA" id="ARBA00022448"/>
    </source>
</evidence>
<feature type="transmembrane region" description="Helical" evidence="7">
    <location>
        <begin position="215"/>
        <end position="232"/>
    </location>
</feature>
<feature type="transmembrane region" description="Helical" evidence="7">
    <location>
        <begin position="320"/>
        <end position="336"/>
    </location>
</feature>
<evidence type="ECO:0000256" key="3">
    <source>
        <dbReference type="ARBA" id="ARBA00022475"/>
    </source>
</evidence>
<dbReference type="InterPro" id="IPR036259">
    <property type="entry name" value="MFS_trans_sf"/>
</dbReference>
<feature type="transmembrane region" description="Helical" evidence="7">
    <location>
        <begin position="12"/>
        <end position="34"/>
    </location>
</feature>
<feature type="transmembrane region" description="Helical" evidence="7">
    <location>
        <begin position="97"/>
        <end position="115"/>
    </location>
</feature>
<feature type="transmembrane region" description="Helical" evidence="7">
    <location>
        <begin position="383"/>
        <end position="400"/>
    </location>
</feature>
<keyword evidence="10" id="KW-1185">Reference proteome</keyword>
<evidence type="ECO:0000256" key="6">
    <source>
        <dbReference type="ARBA" id="ARBA00023136"/>
    </source>
</evidence>
<feature type="transmembrane region" description="Helical" evidence="7">
    <location>
        <begin position="136"/>
        <end position="157"/>
    </location>
</feature>
<comment type="subcellular location">
    <subcellularLocation>
        <location evidence="1">Cell membrane</location>
        <topology evidence="1">Multi-pass membrane protein</topology>
    </subcellularLocation>
</comment>
<evidence type="ECO:0000313" key="10">
    <source>
        <dbReference type="Proteomes" id="UP000682403"/>
    </source>
</evidence>
<evidence type="ECO:0000256" key="7">
    <source>
        <dbReference type="SAM" id="Phobius"/>
    </source>
</evidence>
<dbReference type="InterPro" id="IPR011701">
    <property type="entry name" value="MFS"/>
</dbReference>
<evidence type="ECO:0000256" key="4">
    <source>
        <dbReference type="ARBA" id="ARBA00022692"/>
    </source>
</evidence>
<dbReference type="InterPro" id="IPR020846">
    <property type="entry name" value="MFS_dom"/>
</dbReference>
<evidence type="ECO:0000313" key="9">
    <source>
        <dbReference type="EMBL" id="MBS2968096.1"/>
    </source>
</evidence>
<feature type="transmembrane region" description="Helical" evidence="7">
    <location>
        <begin position="357"/>
        <end position="377"/>
    </location>
</feature>
<keyword evidence="3" id="KW-1003">Cell membrane</keyword>
<dbReference type="RefSeq" id="WP_211556733.1">
    <property type="nucleotide sequence ID" value="NZ_JAGVRK010000001.1"/>
</dbReference>
<sequence>MFRELHPNIKIRIYTSFLSRLVGSMVFPFMAIYFAREINAVTAGILLLIQVVVQFLAGFYGGYLADTRGRKKVMVAGEWMKVISTAGMILVNSPWYTSAWVTFVMLVLLGISMGIGNPAAEAMLVDVSTKETRTMIYSINYWTINLSIMLALIIGGWFFESNFFELLLSLLVISIFILWITKAKIEETYVPEEKSPHSFSLKPIFSSYVSVMKDVPFMLFTIGGIAILSIEFQRNNFMAIRLEEEIPKQMISIWGSIPIEMTGVRLISLLTVENTLLIVLLTATVNKWLKNKSEQRLMYIGFLVFGSGYSFLAFSNNMAVLMIAVFIMTIGELIYVPTRQTIIADMVDESRRGAYMAVNGIVFQAGKIFGVLGIMVWEAVGGIGMAFLIILFALGGVLFSRQAIVRRSQRPVYIAKKMT</sequence>
<name>A0ABS5LBJ3_9BACI</name>
<protein>
    <submittedName>
        <fullName evidence="9">MFS transporter</fullName>
    </submittedName>
</protein>
<organism evidence="9 10">
    <name type="scientific">Metabacillus flavus</name>
    <dbReference type="NCBI Taxonomy" id="2823519"/>
    <lineage>
        <taxon>Bacteria</taxon>
        <taxon>Bacillati</taxon>
        <taxon>Bacillota</taxon>
        <taxon>Bacilli</taxon>
        <taxon>Bacillales</taxon>
        <taxon>Bacillaceae</taxon>
        <taxon>Metabacillus</taxon>
    </lineage>
</organism>
<dbReference type="CDD" id="cd17329">
    <property type="entry name" value="MFS_MdtH_MDR_like"/>
    <property type="match status" value="1"/>
</dbReference>
<dbReference type="PANTHER" id="PTHR23517">
    <property type="entry name" value="RESISTANCE PROTEIN MDTM, PUTATIVE-RELATED-RELATED"/>
    <property type="match status" value="1"/>
</dbReference>
<keyword evidence="6 7" id="KW-0472">Membrane</keyword>
<dbReference type="Gene3D" id="1.20.1250.20">
    <property type="entry name" value="MFS general substrate transporter like domains"/>
    <property type="match status" value="1"/>
</dbReference>
<dbReference type="PANTHER" id="PTHR23517:SF3">
    <property type="entry name" value="INTEGRAL MEMBRANE TRANSPORT PROTEIN"/>
    <property type="match status" value="1"/>
</dbReference>
<feature type="transmembrane region" description="Helical" evidence="7">
    <location>
        <begin position="297"/>
        <end position="314"/>
    </location>
</feature>
<keyword evidence="2" id="KW-0813">Transport</keyword>
<reference evidence="9 10" key="1">
    <citation type="submission" date="2021-04" db="EMBL/GenBank/DDBJ databases">
        <title>Metabacillus sp. strain KIGAM252 whole genome sequence.</title>
        <authorList>
            <person name="Seo M.-J."/>
            <person name="Cho E.-S."/>
            <person name="Hwang C.Y."/>
            <person name="Yoon D.J."/>
        </authorList>
    </citation>
    <scope>NUCLEOTIDE SEQUENCE [LARGE SCALE GENOMIC DNA]</scope>
    <source>
        <strain evidence="9 10">KIGAM252</strain>
    </source>
</reference>
<feature type="transmembrane region" description="Helical" evidence="7">
    <location>
        <begin position="163"/>
        <end position="181"/>
    </location>
</feature>
<comment type="caution">
    <text evidence="9">The sequence shown here is derived from an EMBL/GenBank/DDBJ whole genome shotgun (WGS) entry which is preliminary data.</text>
</comment>
<gene>
    <name evidence="9" type="ORF">J9317_04920</name>
</gene>
<evidence type="ECO:0000256" key="1">
    <source>
        <dbReference type="ARBA" id="ARBA00004651"/>
    </source>
</evidence>